<dbReference type="GO" id="GO:0020037">
    <property type="term" value="F:heme binding"/>
    <property type="evidence" value="ECO:0007669"/>
    <property type="project" value="InterPro"/>
</dbReference>
<dbReference type="PRINTS" id="PR00463">
    <property type="entry name" value="EP450I"/>
</dbReference>
<evidence type="ECO:0000256" key="10">
    <source>
        <dbReference type="RuleBase" id="RU000461"/>
    </source>
</evidence>
<keyword evidence="8 10" id="KW-0503">Monooxygenase</keyword>
<evidence type="ECO:0000256" key="7">
    <source>
        <dbReference type="ARBA" id="ARBA00023004"/>
    </source>
</evidence>
<sequence>MYDTISSPLLLVVGVGIVVGYLALRESLSRRLPLPPGPPSYPIIGQLLSMPTTSQGRAFMDLSAQLNSDIISFNIFGTTIIVLNSNKAANDLLEKRSSIHSGRYCFFQRINMKDFVAFMDTNELWRKQRRVMGARLGKHAVTAFRASQELEVRRLLVRLLSVHREPVSSNILNEEFYRTTSAVFLDSVYGYELKSSQDPFFTNIQNMNSILSEASLPTAFLVNALPWMEHIPDWIPGTGWKKTAYEWRALKDRAICDVYNWAKKRIVSGADDSSIASLTYKELRKAGWSEIDTDGFCMNTAAGLLAAGTETSTLAMMWFIVAMAMYPEVQERAQREIDAVVGTDRLPTVGDRMGLPYVERLMTEVVRWHPSAPLGVPHVCTEENEYEGYRIPKGAIMATVRDERVYQNADKFDPDRYLDPTVPLPQAFGWGLRICPGQNFFREIFFLEVVMILATLKIERCKDECGREILVTEERTDNSAISCPAPFKIKITPRSEHYAELISTAA</sequence>
<comment type="similarity">
    <text evidence="3 10">Belongs to the cytochrome P450 family.</text>
</comment>
<evidence type="ECO:0000256" key="9">
    <source>
        <dbReference type="PIRSR" id="PIRSR602401-1"/>
    </source>
</evidence>
<accession>X8J0U9</accession>
<organism evidence="12 13">
    <name type="scientific">Rhizoctonia solani AG-3 Rhs1AP</name>
    <dbReference type="NCBI Taxonomy" id="1086054"/>
    <lineage>
        <taxon>Eukaryota</taxon>
        <taxon>Fungi</taxon>
        <taxon>Dikarya</taxon>
        <taxon>Basidiomycota</taxon>
        <taxon>Agaricomycotina</taxon>
        <taxon>Agaricomycetes</taxon>
        <taxon>Cantharellales</taxon>
        <taxon>Ceratobasidiaceae</taxon>
        <taxon>Rhizoctonia</taxon>
    </lineage>
</organism>
<keyword evidence="11" id="KW-0812">Transmembrane</keyword>
<protein>
    <submittedName>
        <fullName evidence="12">Cytochrome P450 family protein</fullName>
    </submittedName>
</protein>
<dbReference type="PANTHER" id="PTHR46300:SF7">
    <property type="entry name" value="P450, PUTATIVE (EUROFUNG)-RELATED"/>
    <property type="match status" value="1"/>
</dbReference>
<dbReference type="OrthoDB" id="2789670at2759"/>
<dbReference type="Proteomes" id="UP000030108">
    <property type="component" value="Unassembled WGS sequence"/>
</dbReference>
<dbReference type="InterPro" id="IPR050364">
    <property type="entry name" value="Cytochrome_P450_fung"/>
</dbReference>
<evidence type="ECO:0000256" key="1">
    <source>
        <dbReference type="ARBA" id="ARBA00001971"/>
    </source>
</evidence>
<dbReference type="GO" id="GO:0016705">
    <property type="term" value="F:oxidoreductase activity, acting on paired donors, with incorporation or reduction of molecular oxygen"/>
    <property type="evidence" value="ECO:0007669"/>
    <property type="project" value="InterPro"/>
</dbReference>
<evidence type="ECO:0000256" key="5">
    <source>
        <dbReference type="ARBA" id="ARBA00022723"/>
    </source>
</evidence>
<dbReference type="AlphaFoldDB" id="X8J0U9"/>
<comment type="pathway">
    <text evidence="2">Secondary metabolite biosynthesis.</text>
</comment>
<evidence type="ECO:0000313" key="12">
    <source>
        <dbReference type="EMBL" id="EUC55522.1"/>
    </source>
</evidence>
<evidence type="ECO:0000313" key="13">
    <source>
        <dbReference type="Proteomes" id="UP000030108"/>
    </source>
</evidence>
<evidence type="ECO:0000256" key="6">
    <source>
        <dbReference type="ARBA" id="ARBA00023002"/>
    </source>
</evidence>
<dbReference type="SUPFAM" id="SSF48264">
    <property type="entry name" value="Cytochrome P450"/>
    <property type="match status" value="1"/>
</dbReference>
<reference evidence="13" key="1">
    <citation type="journal article" date="2014" name="Genome Announc.">
        <title>Draft genome sequence of the plant-pathogenic soil fungus Rhizoctonia solani anastomosis group 3 strain Rhs1AP.</title>
        <authorList>
            <person name="Cubeta M.A."/>
            <person name="Thomas E."/>
            <person name="Dean R.A."/>
            <person name="Jabaji S."/>
            <person name="Neate S.M."/>
            <person name="Tavantzis S."/>
            <person name="Toda T."/>
            <person name="Vilgalys R."/>
            <person name="Bharathan N."/>
            <person name="Fedorova-Abrams N."/>
            <person name="Pakala S.B."/>
            <person name="Pakala S.M."/>
            <person name="Zafar N."/>
            <person name="Joardar V."/>
            <person name="Losada L."/>
            <person name="Nierman W.C."/>
        </authorList>
    </citation>
    <scope>NUCLEOTIDE SEQUENCE [LARGE SCALE GENOMIC DNA]</scope>
    <source>
        <strain evidence="13">AG-3</strain>
    </source>
</reference>
<evidence type="ECO:0000256" key="8">
    <source>
        <dbReference type="ARBA" id="ARBA00023033"/>
    </source>
</evidence>
<dbReference type="EMBL" id="JATN01000322">
    <property type="protein sequence ID" value="EUC55522.1"/>
    <property type="molecule type" value="Genomic_DNA"/>
</dbReference>
<evidence type="ECO:0000256" key="3">
    <source>
        <dbReference type="ARBA" id="ARBA00010617"/>
    </source>
</evidence>
<dbReference type="GO" id="GO:0004497">
    <property type="term" value="F:monooxygenase activity"/>
    <property type="evidence" value="ECO:0007669"/>
    <property type="project" value="UniProtKB-KW"/>
</dbReference>
<keyword evidence="4 9" id="KW-0349">Heme</keyword>
<dbReference type="PANTHER" id="PTHR46300">
    <property type="entry name" value="P450, PUTATIVE (EUROFUNG)-RELATED-RELATED"/>
    <property type="match status" value="1"/>
</dbReference>
<name>X8J0U9_9AGAM</name>
<dbReference type="CDD" id="cd11065">
    <property type="entry name" value="CYP64-like"/>
    <property type="match status" value="1"/>
</dbReference>
<dbReference type="InterPro" id="IPR036396">
    <property type="entry name" value="Cyt_P450_sf"/>
</dbReference>
<evidence type="ECO:0000256" key="2">
    <source>
        <dbReference type="ARBA" id="ARBA00005179"/>
    </source>
</evidence>
<keyword evidence="11" id="KW-0472">Membrane</keyword>
<gene>
    <name evidence="12" type="ORF">RSOL_118950</name>
</gene>
<keyword evidence="7 9" id="KW-0408">Iron</keyword>
<dbReference type="GO" id="GO:0005506">
    <property type="term" value="F:iron ion binding"/>
    <property type="evidence" value="ECO:0007669"/>
    <property type="project" value="InterPro"/>
</dbReference>
<keyword evidence="5 9" id="KW-0479">Metal-binding</keyword>
<keyword evidence="11" id="KW-1133">Transmembrane helix</keyword>
<proteinExistence type="inferred from homology"/>
<dbReference type="Pfam" id="PF00067">
    <property type="entry name" value="p450"/>
    <property type="match status" value="1"/>
</dbReference>
<comment type="cofactor">
    <cofactor evidence="1 9">
        <name>heme</name>
        <dbReference type="ChEBI" id="CHEBI:30413"/>
    </cofactor>
</comment>
<comment type="caution">
    <text evidence="12">The sequence shown here is derived from an EMBL/GenBank/DDBJ whole genome shotgun (WGS) entry which is preliminary data.</text>
</comment>
<dbReference type="InterPro" id="IPR001128">
    <property type="entry name" value="Cyt_P450"/>
</dbReference>
<feature type="transmembrane region" description="Helical" evidence="11">
    <location>
        <begin position="6"/>
        <end position="24"/>
    </location>
</feature>
<keyword evidence="6 10" id="KW-0560">Oxidoreductase</keyword>
<feature type="binding site" description="axial binding residue" evidence="9">
    <location>
        <position position="435"/>
    </location>
    <ligand>
        <name>heme</name>
        <dbReference type="ChEBI" id="CHEBI:30413"/>
    </ligand>
    <ligandPart>
        <name>Fe</name>
        <dbReference type="ChEBI" id="CHEBI:18248"/>
    </ligandPart>
</feature>
<evidence type="ECO:0000256" key="4">
    <source>
        <dbReference type="ARBA" id="ARBA00022617"/>
    </source>
</evidence>
<evidence type="ECO:0000256" key="11">
    <source>
        <dbReference type="SAM" id="Phobius"/>
    </source>
</evidence>
<dbReference type="PROSITE" id="PS00086">
    <property type="entry name" value="CYTOCHROME_P450"/>
    <property type="match status" value="1"/>
</dbReference>
<dbReference type="InterPro" id="IPR017972">
    <property type="entry name" value="Cyt_P450_CS"/>
</dbReference>
<dbReference type="Gene3D" id="1.10.630.10">
    <property type="entry name" value="Cytochrome P450"/>
    <property type="match status" value="1"/>
</dbReference>
<dbReference type="InterPro" id="IPR002401">
    <property type="entry name" value="Cyt_P450_E_grp-I"/>
</dbReference>